<evidence type="ECO:0000256" key="3">
    <source>
        <dbReference type="ARBA" id="ARBA00022912"/>
    </source>
</evidence>
<keyword evidence="2 7" id="KW-0378">Hydrolase</keyword>
<feature type="region of interest" description="Disordered" evidence="8">
    <location>
        <begin position="212"/>
        <end position="262"/>
    </location>
</feature>
<feature type="compositionally biased region" description="Polar residues" evidence="8">
    <location>
        <begin position="617"/>
        <end position="627"/>
    </location>
</feature>
<dbReference type="eggNOG" id="KOG1844">
    <property type="taxonomic scope" value="Eukaryota"/>
</dbReference>
<dbReference type="Pfam" id="PF00149">
    <property type="entry name" value="Metallophos"/>
    <property type="match status" value="1"/>
</dbReference>
<evidence type="ECO:0000313" key="10">
    <source>
        <dbReference type="EMBL" id="KFX44674.1"/>
    </source>
</evidence>
<evidence type="ECO:0000256" key="6">
    <source>
        <dbReference type="ARBA" id="ARBA00048336"/>
    </source>
</evidence>
<comment type="caution">
    <text evidence="10">The sequence shown here is derived from an EMBL/GenBank/DDBJ whole genome shotgun (WGS) entry which is preliminary data.</text>
</comment>
<dbReference type="EC" id="3.1.3.16" evidence="7"/>
<dbReference type="PANTHER" id="PTHR11668">
    <property type="entry name" value="SERINE/THREONINE PROTEIN PHOSPHATASE"/>
    <property type="match status" value="1"/>
</dbReference>
<dbReference type="Pfam" id="PF13374">
    <property type="entry name" value="TPR_10"/>
    <property type="match status" value="2"/>
</dbReference>
<feature type="region of interest" description="Disordered" evidence="8">
    <location>
        <begin position="891"/>
        <end position="920"/>
    </location>
</feature>
<dbReference type="SMART" id="SM00156">
    <property type="entry name" value="PP2Ac"/>
    <property type="match status" value="1"/>
</dbReference>
<sequence>MNTDPTIADRAGPCFNAFQQCLEKSAVISPREMSRVEDQFARFSLWTANIGVFASGRASLDHRLREAQEVHEVITGLLEVLDDRIQECTSYLTSLVEPEGDNAQELDQEKLDKHIRGLANQITLLHRLSNTIRKASSETQNAKAANTFKILDDEGNDVESLLEIIFANYVRDKFPSIDERVLQRLVRAMVTRRKRVLYKRSRFGKLALRVKETKPQPKVQAPQIQLQQTPATQNLPEAEDKEDNDSLKEDGTGANHKSQAGLSATTLAADKFRTASAPSVISGTKTVSLDNHEDLPFPVPPLGRVRRKYKKMKRTLEEQHKTKIASTSAEAKSASIGKLGYLALEQYKLSRELNECWEQCLRAVGEVTCPFCFYAISAVNISDDTKWRSHVRNDLDAYICLFEQCNDQDRLFGRSEEWLRHMQDHALRWPCNSKSHGTIVYDSRDEYISHLKEDHKNTFSDAQLRILADRNGRTIGPLFKSCPFCGFDDTSSSTKIEEHIVGHLRFLALKSLPPYEDECSESSDAESTSSRISKAHKRSTIENDPDREVKTNFVDNGPIVVLDPDDESVVAPSLASQYMPRRGSLEWGFVTEAIDEMANVNDDIVLQHIATKKVHQNLSEAGSTESKALTADPVMTSSHSPELSDSIPDSLPLEVQLIEAWKTVLEAENPSTMTSMENLASTYRNQGRWNEAEKLEVQVMETRKTVLGAEHPSTLTSMANLASTYRNQGRWNEVEKLEVENPLEIKCICAFDDHDGDIIFCESCETYQHTECYYHDQNVPHEHFCADCSPSPLYLDRARVTERQRRLRQEDDSLDATAYRRRVHGQIESDDESGLLSVEVIGEKAKDIHNEPTLDVFKSNHGIISNEHVRSTTNDRTDVAEHIVCVSDERRFSTESYQNPKAQLSPDSMKPPGTDQNANISDKGKHKIIEVSTGISPEAQVLGVTGTGSVVQERHRIRTSPFLSTDDLPPLIWLSGDQRHDNIDKEDYISSGFREQDAIAEPYPVTERSPYRITSEEGKSEPSSGMHNSSVTAIDPERRRDASSPGTRSSEITSSRNQIHNYKDNKDNTPVLERREVDNISETPVTTKIPDAVPRQDLASSSILVNVENSRQKPELPNLDDSVLDDMIQRLIASPRAASRTLCIRNEEIRTLCAVSRELLLSQPVLLELKAPVKIVGDIHGQYTDLLRMFELSGYPPNENYLFLGDYVDRGKSGLETILLLLCYKLKYPDNFFLLRGNHECANITRLGGFFDECKRRCNVKIWKTFVDVFNCLPVAAVVADKIFCVHGGLSPSLSHMNDIRGIARPTDVPDYGLLTDLLWSDPALIDEDWESNERGVSYVFGKNVIREFLTKFDFDLICRAHMVVEDGYEFYEDRLLVTIFTAPDYCGEFDNWGAIMSVSNDLVCSFELLKPLSAELSTANLRET</sequence>
<dbReference type="InterPro" id="IPR011990">
    <property type="entry name" value="TPR-like_helical_dom_sf"/>
</dbReference>
<dbReference type="GO" id="GO:0005737">
    <property type="term" value="C:cytoplasm"/>
    <property type="evidence" value="ECO:0007669"/>
    <property type="project" value="TreeGrafter"/>
</dbReference>
<dbReference type="HOGENOM" id="CLU_004776_0_0_1"/>
<dbReference type="InterPro" id="IPR004843">
    <property type="entry name" value="Calcineurin-like_PHP"/>
</dbReference>
<dbReference type="InterPro" id="IPR006186">
    <property type="entry name" value="Ser/Thr-sp_prot-phosphatase"/>
</dbReference>
<dbReference type="Pfam" id="PF16891">
    <property type="entry name" value="STPPase_N"/>
    <property type="match status" value="1"/>
</dbReference>
<accession>A0A093V3W9</accession>
<dbReference type="InterPro" id="IPR031675">
    <property type="entry name" value="STPPase_N"/>
</dbReference>
<evidence type="ECO:0000259" key="9">
    <source>
        <dbReference type="PROSITE" id="PS00125"/>
    </source>
</evidence>
<keyword evidence="3" id="KW-0904">Protein phosphatase</keyword>
<feature type="compositionally biased region" description="Polar residues" evidence="8">
    <location>
        <begin position="1021"/>
        <end position="1032"/>
    </location>
</feature>
<dbReference type="GO" id="GO:0004722">
    <property type="term" value="F:protein serine/threonine phosphatase activity"/>
    <property type="evidence" value="ECO:0007669"/>
    <property type="project" value="UniProtKB-EC"/>
</dbReference>
<evidence type="ECO:0000256" key="7">
    <source>
        <dbReference type="RuleBase" id="RU004273"/>
    </source>
</evidence>
<proteinExistence type="inferred from homology"/>
<dbReference type="GO" id="GO:0046872">
    <property type="term" value="F:metal ion binding"/>
    <property type="evidence" value="ECO:0007669"/>
    <property type="project" value="UniProtKB-KW"/>
</dbReference>
<keyword evidence="4" id="KW-0464">Manganese</keyword>
<comment type="catalytic activity">
    <reaction evidence="6 7">
        <text>O-phospho-L-threonyl-[protein] + H2O = L-threonyl-[protein] + phosphate</text>
        <dbReference type="Rhea" id="RHEA:47004"/>
        <dbReference type="Rhea" id="RHEA-COMP:11060"/>
        <dbReference type="Rhea" id="RHEA-COMP:11605"/>
        <dbReference type="ChEBI" id="CHEBI:15377"/>
        <dbReference type="ChEBI" id="CHEBI:30013"/>
        <dbReference type="ChEBI" id="CHEBI:43474"/>
        <dbReference type="ChEBI" id="CHEBI:61977"/>
        <dbReference type="EC" id="3.1.3.16"/>
    </reaction>
</comment>
<dbReference type="InterPro" id="IPR029052">
    <property type="entry name" value="Metallo-depent_PP-like"/>
</dbReference>
<feature type="compositionally biased region" description="Polar residues" evidence="8">
    <location>
        <begin position="894"/>
        <end position="906"/>
    </location>
</feature>
<comment type="catalytic activity">
    <reaction evidence="5">
        <text>O-phospho-L-seryl-[protein] + H2O = L-seryl-[protein] + phosphate</text>
        <dbReference type="Rhea" id="RHEA:20629"/>
        <dbReference type="Rhea" id="RHEA-COMP:9863"/>
        <dbReference type="Rhea" id="RHEA-COMP:11604"/>
        <dbReference type="ChEBI" id="CHEBI:15377"/>
        <dbReference type="ChEBI" id="CHEBI:29999"/>
        <dbReference type="ChEBI" id="CHEBI:43474"/>
        <dbReference type="ChEBI" id="CHEBI:83421"/>
        <dbReference type="EC" id="3.1.3.16"/>
    </reaction>
</comment>
<dbReference type="GO" id="GO:0005634">
    <property type="term" value="C:nucleus"/>
    <property type="evidence" value="ECO:0007669"/>
    <property type="project" value="TreeGrafter"/>
</dbReference>
<dbReference type="SUPFAM" id="SSF56300">
    <property type="entry name" value="Metallo-dependent phosphatases"/>
    <property type="match status" value="1"/>
</dbReference>
<dbReference type="EMBL" id="JPOX01000027">
    <property type="protein sequence ID" value="KFX44674.1"/>
    <property type="molecule type" value="Genomic_DNA"/>
</dbReference>
<feature type="compositionally biased region" description="Polar residues" evidence="8">
    <location>
        <begin position="1044"/>
        <end position="1060"/>
    </location>
</feature>
<feature type="compositionally biased region" description="Basic and acidic residues" evidence="8">
    <location>
        <begin position="539"/>
        <end position="550"/>
    </location>
</feature>
<evidence type="ECO:0000256" key="8">
    <source>
        <dbReference type="SAM" id="MobiDB-lite"/>
    </source>
</evidence>
<dbReference type="PROSITE" id="PS00125">
    <property type="entry name" value="SER_THR_PHOSPHATASE"/>
    <property type="match status" value="1"/>
</dbReference>
<name>A0A093V3W9_TALMA</name>
<feature type="region of interest" description="Disordered" evidence="8">
    <location>
        <begin position="518"/>
        <end position="551"/>
    </location>
</feature>
<keyword evidence="1" id="KW-0479">Metal-binding</keyword>
<evidence type="ECO:0000256" key="1">
    <source>
        <dbReference type="ARBA" id="ARBA00022723"/>
    </source>
</evidence>
<dbReference type="PRINTS" id="PR00114">
    <property type="entry name" value="STPHPHTASE"/>
</dbReference>
<dbReference type="PANTHER" id="PTHR11668:SF484">
    <property type="entry name" value="SERINE_THREONINE-PROTEIN PHOSPHATASE PP-Z1-RELATED"/>
    <property type="match status" value="1"/>
</dbReference>
<dbReference type="InterPro" id="IPR013083">
    <property type="entry name" value="Znf_RING/FYVE/PHD"/>
</dbReference>
<dbReference type="FunFam" id="3.60.21.10:FF:000026">
    <property type="entry name" value="Serine/threonine-protein phosphatase"/>
    <property type="match status" value="1"/>
</dbReference>
<comment type="similarity">
    <text evidence="7">Belongs to the PPP phosphatase family.</text>
</comment>
<organism evidence="10">
    <name type="scientific">Talaromyces marneffei PM1</name>
    <dbReference type="NCBI Taxonomy" id="1077442"/>
    <lineage>
        <taxon>Eukaryota</taxon>
        <taxon>Fungi</taxon>
        <taxon>Dikarya</taxon>
        <taxon>Ascomycota</taxon>
        <taxon>Pezizomycotina</taxon>
        <taxon>Eurotiomycetes</taxon>
        <taxon>Eurotiomycetidae</taxon>
        <taxon>Eurotiales</taxon>
        <taxon>Trichocomaceae</taxon>
        <taxon>Talaromyces</taxon>
        <taxon>Talaromyces sect. Talaromyces</taxon>
    </lineage>
</organism>
<feature type="compositionally biased region" description="Polar residues" evidence="8">
    <location>
        <begin position="222"/>
        <end position="235"/>
    </location>
</feature>
<reference evidence="10" key="1">
    <citation type="journal article" date="2014" name="PLoS Genet.">
        <title>Signature Gene Expression Reveals Novel Clues to the Molecular Mechanisms of Dimorphic Transition in Penicillium marneffei.</title>
        <authorList>
            <person name="Yang E."/>
            <person name="Wang G."/>
            <person name="Cai J."/>
            <person name="Woo P.C."/>
            <person name="Lau S.K."/>
            <person name="Yuen K.-Y."/>
            <person name="Chow W.-N."/>
            <person name="Lin X."/>
        </authorList>
    </citation>
    <scope>NUCLEOTIDE SEQUENCE [LARGE SCALE GENOMIC DNA]</scope>
    <source>
        <strain evidence="10">PM1</strain>
    </source>
</reference>
<feature type="domain" description="Serine/threonine specific protein phosphatases" evidence="9">
    <location>
        <begin position="1235"/>
        <end position="1240"/>
    </location>
</feature>
<dbReference type="Gene3D" id="3.60.21.10">
    <property type="match status" value="1"/>
</dbReference>
<evidence type="ECO:0000256" key="2">
    <source>
        <dbReference type="ARBA" id="ARBA00022801"/>
    </source>
</evidence>
<feature type="region of interest" description="Disordered" evidence="8">
    <location>
        <begin position="989"/>
        <end position="1091"/>
    </location>
</feature>
<dbReference type="SUPFAM" id="SSF48452">
    <property type="entry name" value="TPR-like"/>
    <property type="match status" value="1"/>
</dbReference>
<evidence type="ECO:0000256" key="4">
    <source>
        <dbReference type="ARBA" id="ARBA00023211"/>
    </source>
</evidence>
<feature type="region of interest" description="Disordered" evidence="8">
    <location>
        <begin position="617"/>
        <end position="648"/>
    </location>
</feature>
<dbReference type="InterPro" id="IPR050341">
    <property type="entry name" value="PP1_catalytic_subunit"/>
</dbReference>
<dbReference type="Gene3D" id="3.30.40.10">
    <property type="entry name" value="Zinc/RING finger domain, C3HC4 (zinc finger)"/>
    <property type="match status" value="1"/>
</dbReference>
<dbReference type="Gene3D" id="1.25.40.10">
    <property type="entry name" value="Tetratricopeptide repeat domain"/>
    <property type="match status" value="1"/>
</dbReference>
<protein>
    <recommendedName>
        <fullName evidence="7">Serine/threonine-protein phosphatase</fullName>
        <ecNumber evidence="7">3.1.3.16</ecNumber>
    </recommendedName>
</protein>
<evidence type="ECO:0000256" key="5">
    <source>
        <dbReference type="ARBA" id="ARBA00047761"/>
    </source>
</evidence>
<feature type="compositionally biased region" description="Basic and acidic residues" evidence="8">
    <location>
        <begin position="1061"/>
        <end position="1078"/>
    </location>
</feature>
<dbReference type="SUPFAM" id="SSF57903">
    <property type="entry name" value="FYVE/PHD zinc finger"/>
    <property type="match status" value="1"/>
</dbReference>
<gene>
    <name evidence="10" type="ORF">GQ26_0271010</name>
</gene>
<dbReference type="InterPro" id="IPR011011">
    <property type="entry name" value="Znf_FYVE_PHD"/>
</dbReference>
<dbReference type="eggNOG" id="KOG0374">
    <property type="taxonomic scope" value="Eukaryota"/>
</dbReference>